<keyword evidence="3" id="KW-1185">Reference proteome</keyword>
<reference evidence="3" key="1">
    <citation type="journal article" date="2017" name="Nat. Ecol. Evol.">
        <title>Genome expansion and lineage-specific genetic innovations in the forest pathogenic fungi Armillaria.</title>
        <authorList>
            <person name="Sipos G."/>
            <person name="Prasanna A.N."/>
            <person name="Walter M.C."/>
            <person name="O'Connor E."/>
            <person name="Balint B."/>
            <person name="Krizsan K."/>
            <person name="Kiss B."/>
            <person name="Hess J."/>
            <person name="Varga T."/>
            <person name="Slot J."/>
            <person name="Riley R."/>
            <person name="Boka B."/>
            <person name="Rigling D."/>
            <person name="Barry K."/>
            <person name="Lee J."/>
            <person name="Mihaltcheva S."/>
            <person name="LaButti K."/>
            <person name="Lipzen A."/>
            <person name="Waldron R."/>
            <person name="Moloney N.M."/>
            <person name="Sperisen C."/>
            <person name="Kredics L."/>
            <person name="Vagvoelgyi C."/>
            <person name="Patrignani A."/>
            <person name="Fitzpatrick D."/>
            <person name="Nagy I."/>
            <person name="Doyle S."/>
            <person name="Anderson J.B."/>
            <person name="Grigoriev I.V."/>
            <person name="Gueldener U."/>
            <person name="Muensterkoetter M."/>
            <person name="Nagy L.G."/>
        </authorList>
    </citation>
    <scope>NUCLEOTIDE SEQUENCE [LARGE SCALE GENOMIC DNA]</scope>
    <source>
        <strain evidence="3">C18/9</strain>
    </source>
</reference>
<protein>
    <submittedName>
        <fullName evidence="2">Uncharacterized protein</fullName>
    </submittedName>
</protein>
<feature type="region of interest" description="Disordered" evidence="1">
    <location>
        <begin position="25"/>
        <end position="62"/>
    </location>
</feature>
<dbReference type="EMBL" id="FUEG01000026">
    <property type="protein sequence ID" value="SJL14942.1"/>
    <property type="molecule type" value="Genomic_DNA"/>
</dbReference>
<proteinExistence type="predicted"/>
<dbReference type="AlphaFoldDB" id="A0A284S1Q0"/>
<dbReference type="Proteomes" id="UP000219338">
    <property type="component" value="Unassembled WGS sequence"/>
</dbReference>
<sequence length="103" mass="12175">MPNGEVARVVIMEYIEGDEWAKQFGKHVSPPEHIDSDYSSDEEEYDNEDKDEDEDDEIHRPVSRVRRVCEMDRELEDQFVKEAKEILRLLVTTIFKTGWPTMT</sequence>
<evidence type="ECO:0000313" key="3">
    <source>
        <dbReference type="Proteomes" id="UP000219338"/>
    </source>
</evidence>
<feature type="compositionally biased region" description="Acidic residues" evidence="1">
    <location>
        <begin position="38"/>
        <end position="56"/>
    </location>
</feature>
<name>A0A284S1Q0_ARMOS</name>
<evidence type="ECO:0000313" key="2">
    <source>
        <dbReference type="EMBL" id="SJL14942.1"/>
    </source>
</evidence>
<gene>
    <name evidence="2" type="ORF">ARMOST_18418</name>
</gene>
<accession>A0A284S1Q0</accession>
<dbReference type="OrthoDB" id="10639667at2759"/>
<organism evidence="2 3">
    <name type="scientific">Armillaria ostoyae</name>
    <name type="common">Armillaria root rot fungus</name>
    <dbReference type="NCBI Taxonomy" id="47428"/>
    <lineage>
        <taxon>Eukaryota</taxon>
        <taxon>Fungi</taxon>
        <taxon>Dikarya</taxon>
        <taxon>Basidiomycota</taxon>
        <taxon>Agaricomycotina</taxon>
        <taxon>Agaricomycetes</taxon>
        <taxon>Agaricomycetidae</taxon>
        <taxon>Agaricales</taxon>
        <taxon>Marasmiineae</taxon>
        <taxon>Physalacriaceae</taxon>
        <taxon>Armillaria</taxon>
    </lineage>
</organism>
<evidence type="ECO:0000256" key="1">
    <source>
        <dbReference type="SAM" id="MobiDB-lite"/>
    </source>
</evidence>